<dbReference type="Gene3D" id="3.30.700.10">
    <property type="entry name" value="Glycoprotein, Type 4 Pilin"/>
    <property type="match status" value="1"/>
</dbReference>
<protein>
    <submittedName>
        <fullName evidence="6">Type II secretion system protein</fullName>
    </submittedName>
</protein>
<proteinExistence type="predicted"/>
<organism evidence="6 7">
    <name type="scientific">Deinococcus wulumuqiensis</name>
    <dbReference type="NCBI Taxonomy" id="980427"/>
    <lineage>
        <taxon>Bacteria</taxon>
        <taxon>Thermotogati</taxon>
        <taxon>Deinococcota</taxon>
        <taxon>Deinococci</taxon>
        <taxon>Deinococcales</taxon>
        <taxon>Deinococcaceae</taxon>
        <taxon>Deinococcus</taxon>
    </lineage>
</organism>
<evidence type="ECO:0000256" key="4">
    <source>
        <dbReference type="ARBA" id="ARBA00023237"/>
    </source>
</evidence>
<dbReference type="SUPFAM" id="SSF54523">
    <property type="entry name" value="Pili subunits"/>
    <property type="match status" value="1"/>
</dbReference>
<feature type="transmembrane region" description="Helical" evidence="5">
    <location>
        <begin position="12"/>
        <end position="31"/>
    </location>
</feature>
<sequence length="167" mass="17568">MTRQQGLTLLEILLIITIIGIMLALFGLSYVRSIRSAELREAAAQVATDLRRARSQVQRSSTNITLSWTPDSEGRVSAYTVGTDPARSLPNGVTLKCVSGCTAPAGAPAGTNYNSITYTAPYGELATQNGAINGKRFVLSSPATGITPLEVRVVGVTGKVILTRGTS</sequence>
<accession>A0A345IG16</accession>
<keyword evidence="4" id="KW-0998">Cell outer membrane</keyword>
<gene>
    <name evidence="6" type="ORF">DVJ83_05075</name>
</gene>
<dbReference type="GO" id="GO:0009279">
    <property type="term" value="C:cell outer membrane"/>
    <property type="evidence" value="ECO:0007669"/>
    <property type="project" value="UniProtKB-SubCell"/>
</dbReference>
<evidence type="ECO:0000313" key="7">
    <source>
        <dbReference type="Proteomes" id="UP000253744"/>
    </source>
</evidence>
<dbReference type="KEGG" id="dwu:DVJ83_05075"/>
<dbReference type="InterPro" id="IPR012902">
    <property type="entry name" value="N_methyl_site"/>
</dbReference>
<dbReference type="EMBL" id="CP031158">
    <property type="protein sequence ID" value="AXG98638.1"/>
    <property type="molecule type" value="Genomic_DNA"/>
</dbReference>
<dbReference type="GO" id="GO:0042597">
    <property type="term" value="C:periplasmic space"/>
    <property type="evidence" value="ECO:0007669"/>
    <property type="project" value="UniProtKB-SubCell"/>
</dbReference>
<keyword evidence="5" id="KW-0472">Membrane</keyword>
<dbReference type="RefSeq" id="WP_114671622.1">
    <property type="nucleotide sequence ID" value="NZ_CALTYN010000115.1"/>
</dbReference>
<dbReference type="PROSITE" id="PS00409">
    <property type="entry name" value="PROKAR_NTER_METHYL"/>
    <property type="match status" value="1"/>
</dbReference>
<keyword evidence="3" id="KW-0574">Periplasm</keyword>
<evidence type="ECO:0000256" key="5">
    <source>
        <dbReference type="SAM" id="Phobius"/>
    </source>
</evidence>
<name>A0A345IG16_9DEIO</name>
<evidence type="ECO:0000256" key="2">
    <source>
        <dbReference type="ARBA" id="ARBA00004418"/>
    </source>
</evidence>
<evidence type="ECO:0000256" key="1">
    <source>
        <dbReference type="ARBA" id="ARBA00004203"/>
    </source>
</evidence>
<dbReference type="AlphaFoldDB" id="A0A345IG16"/>
<keyword evidence="5" id="KW-0812">Transmembrane</keyword>
<reference evidence="6 7" key="1">
    <citation type="submission" date="2018-07" db="EMBL/GenBank/DDBJ databases">
        <title>Complete Genome and Methylome Analysis of Deinococcus wulumuqiensis NEB 479.</title>
        <authorList>
            <person name="Fomenkov A."/>
            <person name="Luyten Y."/>
            <person name="Vincze T."/>
            <person name="Anton B.P."/>
            <person name="Clark T."/>
            <person name="Roberts R.J."/>
            <person name="Morgan R.D."/>
        </authorList>
    </citation>
    <scope>NUCLEOTIDE SEQUENCE [LARGE SCALE GENOMIC DNA]</scope>
    <source>
        <strain evidence="6 7">NEB 479</strain>
    </source>
</reference>
<keyword evidence="5" id="KW-1133">Transmembrane helix</keyword>
<dbReference type="InterPro" id="IPR045584">
    <property type="entry name" value="Pilin-like"/>
</dbReference>
<dbReference type="Proteomes" id="UP000253744">
    <property type="component" value="Chromosome"/>
</dbReference>
<comment type="subcellular location">
    <subcellularLocation>
        <location evidence="1">Cell outer membrane</location>
        <topology evidence="1">Single-pass membrane protein</topology>
    </subcellularLocation>
    <subcellularLocation>
        <location evidence="2">Periplasm</location>
    </subcellularLocation>
</comment>
<evidence type="ECO:0000256" key="3">
    <source>
        <dbReference type="ARBA" id="ARBA00022764"/>
    </source>
</evidence>
<evidence type="ECO:0000313" key="6">
    <source>
        <dbReference type="EMBL" id="AXG98638.1"/>
    </source>
</evidence>